<dbReference type="AlphaFoldDB" id="A0AAP0WMK8"/>
<proteinExistence type="predicted"/>
<dbReference type="Proteomes" id="UP001415857">
    <property type="component" value="Unassembled WGS sequence"/>
</dbReference>
<evidence type="ECO:0000313" key="2">
    <source>
        <dbReference type="Proteomes" id="UP001415857"/>
    </source>
</evidence>
<gene>
    <name evidence="1" type="ORF">L1049_018241</name>
</gene>
<sequence length="101" mass="11378">MSNTKAFSSVGRVSSSWYCEINMPSLVSVQLEIFGSSNSFPNGRSLSNHSSLHCGGRFLCRSSIKEETTIWLLYLRKMEEMVVKGLLQSEMMFILTLVVSF</sequence>
<accession>A0AAP0WMK8</accession>
<comment type="caution">
    <text evidence="1">The sequence shown here is derived from an EMBL/GenBank/DDBJ whole genome shotgun (WGS) entry which is preliminary data.</text>
</comment>
<keyword evidence="2" id="KW-1185">Reference proteome</keyword>
<protein>
    <submittedName>
        <fullName evidence="1">Uncharacterized protein</fullName>
    </submittedName>
</protein>
<organism evidence="1 2">
    <name type="scientific">Liquidambar formosana</name>
    <name type="common">Formosan gum</name>
    <dbReference type="NCBI Taxonomy" id="63359"/>
    <lineage>
        <taxon>Eukaryota</taxon>
        <taxon>Viridiplantae</taxon>
        <taxon>Streptophyta</taxon>
        <taxon>Embryophyta</taxon>
        <taxon>Tracheophyta</taxon>
        <taxon>Spermatophyta</taxon>
        <taxon>Magnoliopsida</taxon>
        <taxon>eudicotyledons</taxon>
        <taxon>Gunneridae</taxon>
        <taxon>Pentapetalae</taxon>
        <taxon>Saxifragales</taxon>
        <taxon>Altingiaceae</taxon>
        <taxon>Liquidambar</taxon>
    </lineage>
</organism>
<dbReference type="EMBL" id="JBBPBK010000012">
    <property type="protein sequence ID" value="KAK9273431.1"/>
    <property type="molecule type" value="Genomic_DNA"/>
</dbReference>
<reference evidence="1 2" key="1">
    <citation type="journal article" date="2024" name="Plant J.">
        <title>Genome sequences and population genomics reveal climatic adaptation and genomic divergence between two closely related sweetgum species.</title>
        <authorList>
            <person name="Xu W.Q."/>
            <person name="Ren C.Q."/>
            <person name="Zhang X.Y."/>
            <person name="Comes H.P."/>
            <person name="Liu X.H."/>
            <person name="Li Y.G."/>
            <person name="Kettle C.J."/>
            <person name="Jalonen R."/>
            <person name="Gaisberger H."/>
            <person name="Ma Y.Z."/>
            <person name="Qiu Y.X."/>
        </authorList>
    </citation>
    <scope>NUCLEOTIDE SEQUENCE [LARGE SCALE GENOMIC DNA]</scope>
    <source>
        <strain evidence="1">Hangzhou</strain>
    </source>
</reference>
<evidence type="ECO:0000313" key="1">
    <source>
        <dbReference type="EMBL" id="KAK9273431.1"/>
    </source>
</evidence>
<name>A0AAP0WMK8_LIQFO</name>